<dbReference type="RefSeq" id="WP_079602435.1">
    <property type="nucleotide sequence ID" value="NZ_LT670817.1"/>
</dbReference>
<dbReference type="EMBL" id="LT670817">
    <property type="protein sequence ID" value="SHH03261.1"/>
    <property type="molecule type" value="Genomic_DNA"/>
</dbReference>
<evidence type="ECO:0000313" key="2">
    <source>
        <dbReference type="Proteomes" id="UP000189796"/>
    </source>
</evidence>
<reference evidence="1 2" key="1">
    <citation type="submission" date="2016-11" db="EMBL/GenBank/DDBJ databases">
        <authorList>
            <person name="Jaros S."/>
            <person name="Januszkiewicz K."/>
            <person name="Wedrychowicz H."/>
        </authorList>
    </citation>
    <scope>NUCLEOTIDE SEQUENCE [LARGE SCALE GENOMIC DNA]</scope>
    <source>
        <strain evidence="1 2">GAS138</strain>
    </source>
</reference>
<protein>
    <submittedName>
        <fullName evidence="1">Uncharacterized protein</fullName>
    </submittedName>
</protein>
<name>A0A1M5PNF7_9BRAD</name>
<dbReference type="OrthoDB" id="9906903at2"/>
<dbReference type="AlphaFoldDB" id="A0A1M5PNF7"/>
<accession>A0A1M5PNF7</accession>
<proteinExistence type="predicted"/>
<dbReference type="Proteomes" id="UP000189796">
    <property type="component" value="Chromosome I"/>
</dbReference>
<sequence>MDATATLDDTQMGLLKAMHFLTSQHQRRKVKKKLYYQPAGSRAQATRCLTGKERAEVTTLVEALAVLHPRKHKESVDALMKEIAGKPIKFVPVKREHHIDYSKAYPYRSTKRGG</sequence>
<evidence type="ECO:0000313" key="1">
    <source>
        <dbReference type="EMBL" id="SHH03261.1"/>
    </source>
</evidence>
<organism evidence="1 2">
    <name type="scientific">Bradyrhizobium erythrophlei</name>
    <dbReference type="NCBI Taxonomy" id="1437360"/>
    <lineage>
        <taxon>Bacteria</taxon>
        <taxon>Pseudomonadati</taxon>
        <taxon>Pseudomonadota</taxon>
        <taxon>Alphaproteobacteria</taxon>
        <taxon>Hyphomicrobiales</taxon>
        <taxon>Nitrobacteraceae</taxon>
        <taxon>Bradyrhizobium</taxon>
    </lineage>
</organism>
<gene>
    <name evidence="1" type="ORF">SAMN05443248_3442</name>
</gene>